<name>A0A0C9S4C3_AMBAM</name>
<organism evidence="2">
    <name type="scientific">Amblyomma americanum</name>
    <name type="common">Lone star tick</name>
    <dbReference type="NCBI Taxonomy" id="6943"/>
    <lineage>
        <taxon>Eukaryota</taxon>
        <taxon>Metazoa</taxon>
        <taxon>Ecdysozoa</taxon>
        <taxon>Arthropoda</taxon>
        <taxon>Chelicerata</taxon>
        <taxon>Arachnida</taxon>
        <taxon>Acari</taxon>
        <taxon>Parasitiformes</taxon>
        <taxon>Ixodida</taxon>
        <taxon>Ixodoidea</taxon>
        <taxon>Ixodidae</taxon>
        <taxon>Amblyomminae</taxon>
        <taxon>Amblyomma</taxon>
    </lineage>
</organism>
<evidence type="ECO:0000256" key="1">
    <source>
        <dbReference type="SAM" id="SignalP"/>
    </source>
</evidence>
<sequence length="129" mass="15495">MAKMRFLLVCCVLPLFVIVRSKRWDYVDLYQVAVKDDSGYERERLERLRYRRKRVGEPCLNSDECRRNLCCSKHGGTRTCKRRARLCEECTEDQVKGGYYMEHCPCRWRKADCFVLPGERFGICLRERR</sequence>
<feature type="chain" id="PRO_5002203258" evidence="1">
    <location>
        <begin position="22"/>
        <end position="129"/>
    </location>
</feature>
<accession>A0A0C9S4C3</accession>
<protein>
    <submittedName>
        <fullName evidence="2">Putative secreted protein</fullName>
    </submittedName>
</protein>
<evidence type="ECO:0000313" key="2">
    <source>
        <dbReference type="EMBL" id="JAG92054.1"/>
    </source>
</evidence>
<dbReference type="AlphaFoldDB" id="A0A0C9S4C3"/>
<dbReference type="EMBL" id="GBZX01000686">
    <property type="protein sequence ID" value="JAG92054.1"/>
    <property type="molecule type" value="mRNA"/>
</dbReference>
<feature type="signal peptide" evidence="1">
    <location>
        <begin position="1"/>
        <end position="21"/>
    </location>
</feature>
<proteinExistence type="evidence at transcript level"/>
<reference evidence="2" key="1">
    <citation type="journal article" date="2015" name="PLoS ONE">
        <title>An Insight into the Sialome of the Lone Star Tick, Amblyomma americanum, with a Glimpse on Its Time Dependent Gene Expression.</title>
        <authorList>
            <person name="Karim S."/>
            <person name="Ribeiro J.M."/>
        </authorList>
    </citation>
    <scope>NUCLEOTIDE SEQUENCE</scope>
    <source>
        <tissue evidence="2">Salivary gland</tissue>
    </source>
</reference>
<keyword evidence="1" id="KW-0732">Signal</keyword>
<dbReference type="Gene3D" id="2.10.80.10">
    <property type="entry name" value="Lipase, subunit A"/>
    <property type="match status" value="1"/>
</dbReference>